<dbReference type="PANTHER" id="PTHR11066">
    <property type="entry name" value="ACYL-COA THIOESTERASE"/>
    <property type="match status" value="1"/>
</dbReference>
<evidence type="ECO:0000256" key="4">
    <source>
        <dbReference type="ARBA" id="ARBA00023098"/>
    </source>
</evidence>
<dbReference type="PANTHER" id="PTHR11066:SF34">
    <property type="entry name" value="ACYL-COENZYME A THIOESTERASE 8"/>
    <property type="match status" value="1"/>
</dbReference>
<dbReference type="CDD" id="cd03444">
    <property type="entry name" value="Thioesterase_II_repeat1"/>
    <property type="match status" value="1"/>
</dbReference>
<feature type="domain" description="Acyl-CoA thioesterase 2 C-terminal" evidence="5">
    <location>
        <begin position="191"/>
        <end position="292"/>
    </location>
</feature>
<evidence type="ECO:0000259" key="6">
    <source>
        <dbReference type="Pfam" id="PF13622"/>
    </source>
</evidence>
<dbReference type="GO" id="GO:0009062">
    <property type="term" value="P:fatty acid catabolic process"/>
    <property type="evidence" value="ECO:0007669"/>
    <property type="project" value="TreeGrafter"/>
</dbReference>
<dbReference type="Pfam" id="PF02551">
    <property type="entry name" value="Acyl_CoA_thio"/>
    <property type="match status" value="1"/>
</dbReference>
<dbReference type="InterPro" id="IPR025652">
    <property type="entry name" value="TesB_C"/>
</dbReference>
<sequence length="298" mass="33763">MRSDEDISKVFLDLEKLDRNLFRSRHLLPGLPTTGRVYGGLVIGQSLVSALETVPDEFHVHSLHCYFIKAGDIKMPILYQVDPLRDGGSFCTRSVKAIQDGDAIYVCILSFHKQEAPAIEHQCEIPRVKPPEECRDASNILQDIIKKSDLDDRIKQKCQEKLRALPTTFEMRPVDEKIFLRLQPSAPKLCFWVKAKGIIGDDQRLHHCVAAYISDTGMIGAALLPHPHMFFQPNLTLSLDHAIWFHRFGFAIDDWMLYEAESDVAAGGRTFIKGRLWDKQGNLVVSTAQEGLVRLSRL</sequence>
<comment type="similarity">
    <text evidence="1">Belongs to the C/M/P thioester hydrolase family.</text>
</comment>
<dbReference type="OMA" id="PTGERAF"/>
<evidence type="ECO:0000256" key="2">
    <source>
        <dbReference type="ARBA" id="ARBA00011881"/>
    </source>
</evidence>
<evidence type="ECO:0000313" key="7">
    <source>
        <dbReference type="Proteomes" id="UP000887565"/>
    </source>
</evidence>
<protein>
    <submittedName>
        <fullName evidence="8">Acyl-coenzyme A thioesterase 8</fullName>
    </submittedName>
</protein>
<keyword evidence="4" id="KW-0443">Lipid metabolism</keyword>
<dbReference type="Pfam" id="PF13622">
    <property type="entry name" value="4HBT_3"/>
    <property type="match status" value="1"/>
</dbReference>
<dbReference type="Proteomes" id="UP000887565">
    <property type="component" value="Unplaced"/>
</dbReference>
<dbReference type="SUPFAM" id="SSF54637">
    <property type="entry name" value="Thioesterase/thiol ester dehydrase-isomerase"/>
    <property type="match status" value="2"/>
</dbReference>
<evidence type="ECO:0000256" key="3">
    <source>
        <dbReference type="ARBA" id="ARBA00022801"/>
    </source>
</evidence>
<keyword evidence="7" id="KW-1185">Reference proteome</keyword>
<dbReference type="GO" id="GO:0005782">
    <property type="term" value="C:peroxisomal matrix"/>
    <property type="evidence" value="ECO:0007669"/>
    <property type="project" value="TreeGrafter"/>
</dbReference>
<evidence type="ECO:0000256" key="1">
    <source>
        <dbReference type="ARBA" id="ARBA00006538"/>
    </source>
</evidence>
<dbReference type="InterPro" id="IPR029069">
    <property type="entry name" value="HotDog_dom_sf"/>
</dbReference>
<keyword evidence="3" id="KW-0378">Hydrolase</keyword>
<dbReference type="GO" id="GO:0047617">
    <property type="term" value="F:fatty acyl-CoA hydrolase activity"/>
    <property type="evidence" value="ECO:0007669"/>
    <property type="project" value="InterPro"/>
</dbReference>
<comment type="subunit">
    <text evidence="2">Homotetramer.</text>
</comment>
<dbReference type="NCBIfam" id="TIGR00189">
    <property type="entry name" value="tesB"/>
    <property type="match status" value="1"/>
</dbReference>
<dbReference type="InterPro" id="IPR003703">
    <property type="entry name" value="Acyl_CoA_thio"/>
</dbReference>
<dbReference type="CDD" id="cd03445">
    <property type="entry name" value="Thioesterase_II_repeat2"/>
    <property type="match status" value="1"/>
</dbReference>
<dbReference type="AlphaFoldDB" id="A0A915KQT4"/>
<dbReference type="Gene3D" id="2.40.160.210">
    <property type="entry name" value="Acyl-CoA thioesterase, double hotdog domain"/>
    <property type="match status" value="1"/>
</dbReference>
<organism evidence="7 8">
    <name type="scientific">Romanomermis culicivorax</name>
    <name type="common">Nematode worm</name>
    <dbReference type="NCBI Taxonomy" id="13658"/>
    <lineage>
        <taxon>Eukaryota</taxon>
        <taxon>Metazoa</taxon>
        <taxon>Ecdysozoa</taxon>
        <taxon>Nematoda</taxon>
        <taxon>Enoplea</taxon>
        <taxon>Dorylaimia</taxon>
        <taxon>Mermithida</taxon>
        <taxon>Mermithoidea</taxon>
        <taxon>Mermithidae</taxon>
        <taxon>Romanomermis</taxon>
    </lineage>
</organism>
<evidence type="ECO:0000259" key="5">
    <source>
        <dbReference type="Pfam" id="PF02551"/>
    </source>
</evidence>
<dbReference type="GO" id="GO:0006637">
    <property type="term" value="P:acyl-CoA metabolic process"/>
    <property type="evidence" value="ECO:0007669"/>
    <property type="project" value="InterPro"/>
</dbReference>
<reference evidence="8" key="1">
    <citation type="submission" date="2022-11" db="UniProtKB">
        <authorList>
            <consortium name="WormBaseParasite"/>
        </authorList>
    </citation>
    <scope>IDENTIFICATION</scope>
</reference>
<dbReference type="FunFam" id="2.40.160.210:FF:000001">
    <property type="entry name" value="Acyl-CoA thioesterase II"/>
    <property type="match status" value="1"/>
</dbReference>
<name>A0A915KQT4_ROMCU</name>
<dbReference type="WBParaSite" id="nRc.2.0.1.t40058-RA">
    <property type="protein sequence ID" value="nRc.2.0.1.t40058-RA"/>
    <property type="gene ID" value="nRc.2.0.1.g40058"/>
</dbReference>
<evidence type="ECO:0000313" key="8">
    <source>
        <dbReference type="WBParaSite" id="nRc.2.0.1.t40058-RA"/>
    </source>
</evidence>
<feature type="domain" description="Acyl-CoA thioesterase-like N-terminal HotDog" evidence="6">
    <location>
        <begin position="32"/>
        <end position="111"/>
    </location>
</feature>
<proteinExistence type="inferred from homology"/>
<dbReference type="InterPro" id="IPR042171">
    <property type="entry name" value="Acyl-CoA_hotdog"/>
</dbReference>
<dbReference type="InterPro" id="IPR049449">
    <property type="entry name" value="TesB_ACOT8-like_N"/>
</dbReference>
<accession>A0A915KQT4</accession>